<reference evidence="2 3" key="1">
    <citation type="submission" date="2020-08" db="EMBL/GenBank/DDBJ databases">
        <title>Sequencing the genomes of 1000 actinobacteria strains.</title>
        <authorList>
            <person name="Klenk H.-P."/>
        </authorList>
    </citation>
    <scope>NUCLEOTIDE SEQUENCE [LARGE SCALE GENOMIC DNA]</scope>
    <source>
        <strain evidence="2 3">DSM 11053</strain>
    </source>
</reference>
<organism evidence="2 3">
    <name type="scientific">Microlunatus antarcticus</name>
    <dbReference type="NCBI Taxonomy" id="53388"/>
    <lineage>
        <taxon>Bacteria</taxon>
        <taxon>Bacillati</taxon>
        <taxon>Actinomycetota</taxon>
        <taxon>Actinomycetes</taxon>
        <taxon>Propionibacteriales</taxon>
        <taxon>Propionibacteriaceae</taxon>
        <taxon>Microlunatus</taxon>
    </lineage>
</organism>
<dbReference type="Pfam" id="PF13412">
    <property type="entry name" value="HTH_24"/>
    <property type="match status" value="1"/>
</dbReference>
<dbReference type="AlphaFoldDB" id="A0A7W5P724"/>
<evidence type="ECO:0000313" key="2">
    <source>
        <dbReference type="EMBL" id="MBB3326436.1"/>
    </source>
</evidence>
<dbReference type="InterPro" id="IPR036388">
    <property type="entry name" value="WH-like_DNA-bd_sf"/>
</dbReference>
<dbReference type="Proteomes" id="UP000565572">
    <property type="component" value="Unassembled WGS sequence"/>
</dbReference>
<dbReference type="InterPro" id="IPR036390">
    <property type="entry name" value="WH_DNA-bd_sf"/>
</dbReference>
<protein>
    <submittedName>
        <fullName evidence="2">Putative NBD/HSP70 family sugar kinase</fullName>
    </submittedName>
</protein>
<dbReference type="Gene3D" id="3.30.420.40">
    <property type="match status" value="2"/>
</dbReference>
<dbReference type="InterPro" id="IPR000600">
    <property type="entry name" value="ROK"/>
</dbReference>
<keyword evidence="2" id="KW-0418">Kinase</keyword>
<sequence length="402" mass="42317">MASQYRGVTALETHAAILDLIRSSGVVSRTELVDRSGLTGATITRIIRQLMQDGLVVETGQAESTGGKPRTLIQLNAAARAAVGISVEDLGITYVVVDLNGKVIERRTTKGSGGRRPITVTQQMAEETRLLLSGAGIDSGDLLGVGVAVKGRQDSPYRKLRADPDAAQWEQFDLEHTLGSALATSVIVDNDSICAAVGEFWIGRRPPTDNVATVYMTDGFGLGLMIRGDVYRGASGNAGQISHVLVDPDGPQCECGRHGCLNAMAGAVRIVELARGDTDLRASLRLGRTGATVRRDHEKVAAAAAREHPAARRLIDASAQHLASVLVSLTNLMDLHSIVLAGPGFAGVGEIYVDTAAEQLRRFSYVGLVHATEVTLSETGPDSAALGAASLVLRSRLGPSRS</sequence>
<accession>A0A7W5P724</accession>
<dbReference type="PANTHER" id="PTHR18964">
    <property type="entry name" value="ROK (REPRESSOR, ORF, KINASE) FAMILY"/>
    <property type="match status" value="1"/>
</dbReference>
<comment type="similarity">
    <text evidence="1">Belongs to the ROK (NagC/XylR) family.</text>
</comment>
<keyword evidence="3" id="KW-1185">Reference proteome</keyword>
<comment type="caution">
    <text evidence="2">The sequence shown here is derived from an EMBL/GenBank/DDBJ whole genome shotgun (WGS) entry which is preliminary data.</text>
</comment>
<dbReference type="InterPro" id="IPR043129">
    <property type="entry name" value="ATPase_NBD"/>
</dbReference>
<dbReference type="Gene3D" id="1.10.10.10">
    <property type="entry name" value="Winged helix-like DNA-binding domain superfamily/Winged helix DNA-binding domain"/>
    <property type="match status" value="1"/>
</dbReference>
<name>A0A7W5P724_9ACTN</name>
<evidence type="ECO:0000256" key="1">
    <source>
        <dbReference type="ARBA" id="ARBA00006479"/>
    </source>
</evidence>
<gene>
    <name evidence="2" type="ORF">FHX39_001380</name>
</gene>
<evidence type="ECO:0000313" key="3">
    <source>
        <dbReference type="Proteomes" id="UP000565572"/>
    </source>
</evidence>
<dbReference type="SUPFAM" id="SSF46785">
    <property type="entry name" value="Winged helix' DNA-binding domain"/>
    <property type="match status" value="1"/>
</dbReference>
<keyword evidence="2" id="KW-0808">Transferase</keyword>
<dbReference type="PANTHER" id="PTHR18964:SF149">
    <property type="entry name" value="BIFUNCTIONAL UDP-N-ACETYLGLUCOSAMINE 2-EPIMERASE_N-ACETYLMANNOSAMINE KINASE"/>
    <property type="match status" value="1"/>
</dbReference>
<dbReference type="RefSeq" id="WP_183337383.1">
    <property type="nucleotide sequence ID" value="NZ_JACHZG010000001.1"/>
</dbReference>
<proteinExistence type="inferred from homology"/>
<dbReference type="Pfam" id="PF00480">
    <property type="entry name" value="ROK"/>
    <property type="match status" value="1"/>
</dbReference>
<dbReference type="EMBL" id="JACHZG010000001">
    <property type="protein sequence ID" value="MBB3326436.1"/>
    <property type="molecule type" value="Genomic_DNA"/>
</dbReference>
<dbReference type="GO" id="GO:0016301">
    <property type="term" value="F:kinase activity"/>
    <property type="evidence" value="ECO:0007669"/>
    <property type="project" value="UniProtKB-KW"/>
</dbReference>
<dbReference type="SUPFAM" id="SSF53067">
    <property type="entry name" value="Actin-like ATPase domain"/>
    <property type="match status" value="1"/>
</dbReference>